<sequence>MKSSFSSQHLKCNTNLSATHNAEIIISGS</sequence>
<accession>A0A0A8YP93</accession>
<name>A0A0A8YP93_ARUDO</name>
<organism evidence="1">
    <name type="scientific">Arundo donax</name>
    <name type="common">Giant reed</name>
    <name type="synonym">Donax arundinaceus</name>
    <dbReference type="NCBI Taxonomy" id="35708"/>
    <lineage>
        <taxon>Eukaryota</taxon>
        <taxon>Viridiplantae</taxon>
        <taxon>Streptophyta</taxon>
        <taxon>Embryophyta</taxon>
        <taxon>Tracheophyta</taxon>
        <taxon>Spermatophyta</taxon>
        <taxon>Magnoliopsida</taxon>
        <taxon>Liliopsida</taxon>
        <taxon>Poales</taxon>
        <taxon>Poaceae</taxon>
        <taxon>PACMAD clade</taxon>
        <taxon>Arundinoideae</taxon>
        <taxon>Arundineae</taxon>
        <taxon>Arundo</taxon>
    </lineage>
</organism>
<reference evidence="1" key="1">
    <citation type="submission" date="2014-09" db="EMBL/GenBank/DDBJ databases">
        <authorList>
            <person name="Magalhaes I.L.F."/>
            <person name="Oliveira U."/>
            <person name="Santos F.R."/>
            <person name="Vidigal T.H.D.A."/>
            <person name="Brescovit A.D."/>
            <person name="Santos A.J."/>
        </authorList>
    </citation>
    <scope>NUCLEOTIDE SEQUENCE</scope>
    <source>
        <tissue evidence="1">Shoot tissue taken approximately 20 cm above the soil surface</tissue>
    </source>
</reference>
<dbReference type="EMBL" id="GBRH01269924">
    <property type="protein sequence ID" value="JAD27971.1"/>
    <property type="molecule type" value="Transcribed_RNA"/>
</dbReference>
<proteinExistence type="predicted"/>
<dbReference type="AlphaFoldDB" id="A0A0A8YP93"/>
<protein>
    <submittedName>
        <fullName evidence="1">Uncharacterized protein</fullName>
    </submittedName>
</protein>
<evidence type="ECO:0000313" key="1">
    <source>
        <dbReference type="EMBL" id="JAD27971.1"/>
    </source>
</evidence>
<reference evidence="1" key="2">
    <citation type="journal article" date="2015" name="Data Brief">
        <title>Shoot transcriptome of the giant reed, Arundo donax.</title>
        <authorList>
            <person name="Barrero R.A."/>
            <person name="Guerrero F.D."/>
            <person name="Moolhuijzen P."/>
            <person name="Goolsby J.A."/>
            <person name="Tidwell J."/>
            <person name="Bellgard S.E."/>
            <person name="Bellgard M.I."/>
        </authorList>
    </citation>
    <scope>NUCLEOTIDE SEQUENCE</scope>
    <source>
        <tissue evidence="1">Shoot tissue taken approximately 20 cm above the soil surface</tissue>
    </source>
</reference>